<comment type="caution">
    <text evidence="1">The sequence shown here is derived from an EMBL/GenBank/DDBJ whole genome shotgun (WGS) entry which is preliminary data.</text>
</comment>
<dbReference type="AlphaFoldDB" id="A0A836BZZ5"/>
<gene>
    <name evidence="1" type="ORF">HYH03_006539</name>
</gene>
<protein>
    <submittedName>
        <fullName evidence="1">Uncharacterized protein</fullName>
    </submittedName>
</protein>
<accession>A0A836BZZ5</accession>
<evidence type="ECO:0000313" key="2">
    <source>
        <dbReference type="Proteomes" id="UP000612055"/>
    </source>
</evidence>
<evidence type="ECO:0000313" key="1">
    <source>
        <dbReference type="EMBL" id="KAG2495266.1"/>
    </source>
</evidence>
<dbReference type="Proteomes" id="UP000612055">
    <property type="component" value="Unassembled WGS sequence"/>
</dbReference>
<name>A0A836BZZ5_9CHLO</name>
<dbReference type="EMBL" id="JAEHOE010000025">
    <property type="protein sequence ID" value="KAG2495266.1"/>
    <property type="molecule type" value="Genomic_DNA"/>
</dbReference>
<proteinExistence type="predicted"/>
<keyword evidence="2" id="KW-1185">Reference proteome</keyword>
<sequence>MSGRSTKLGMGRDLAVLLVHAGRLGAARLELRTYLATALPAAAVAAAAEAAAPSASPSVPAASTFSSGTVGSTYASGYGGPDPFDLALCRRLLALLEGLGPELAAAEPAEPLGVEATLRAPPPWERLEAAPRRSLPLTW</sequence>
<reference evidence="1" key="1">
    <citation type="journal article" date="2020" name="bioRxiv">
        <title>Comparative genomics of Chlamydomonas.</title>
        <authorList>
            <person name="Craig R.J."/>
            <person name="Hasan A.R."/>
            <person name="Ness R.W."/>
            <person name="Keightley P.D."/>
        </authorList>
    </citation>
    <scope>NUCLEOTIDE SEQUENCE</scope>
    <source>
        <strain evidence="1">CCAP 11/70</strain>
    </source>
</reference>
<organism evidence="1 2">
    <name type="scientific">Edaphochlamys debaryana</name>
    <dbReference type="NCBI Taxonomy" id="47281"/>
    <lineage>
        <taxon>Eukaryota</taxon>
        <taxon>Viridiplantae</taxon>
        <taxon>Chlorophyta</taxon>
        <taxon>core chlorophytes</taxon>
        <taxon>Chlorophyceae</taxon>
        <taxon>CS clade</taxon>
        <taxon>Chlamydomonadales</taxon>
        <taxon>Chlamydomonadales incertae sedis</taxon>
        <taxon>Edaphochlamys</taxon>
    </lineage>
</organism>